<dbReference type="AlphaFoldDB" id="A0A852W4J3"/>
<dbReference type="EMBL" id="JACCCZ010000001">
    <property type="protein sequence ID" value="NYG04048.1"/>
    <property type="molecule type" value="Genomic_DNA"/>
</dbReference>
<reference evidence="2 3" key="1">
    <citation type="submission" date="2020-07" db="EMBL/GenBank/DDBJ databases">
        <title>Sequencing the genomes of 1000 actinobacteria strains.</title>
        <authorList>
            <person name="Klenk H.-P."/>
        </authorList>
    </citation>
    <scope>NUCLEOTIDE SEQUENCE [LARGE SCALE GENOMIC DNA]</scope>
    <source>
        <strain evidence="2 3">DSM 44749</strain>
    </source>
</reference>
<dbReference type="SUPFAM" id="SSF53850">
    <property type="entry name" value="Periplasmic binding protein-like II"/>
    <property type="match status" value="1"/>
</dbReference>
<name>A0A852W4J3_PSEA5</name>
<dbReference type="RefSeq" id="WP_179762035.1">
    <property type="nucleotide sequence ID" value="NZ_BAAAJZ010000003.1"/>
</dbReference>
<dbReference type="PANTHER" id="PTHR43649">
    <property type="entry name" value="ARABINOSE-BINDING PROTEIN-RELATED"/>
    <property type="match status" value="1"/>
</dbReference>
<sequence>MSTWSRVRRTVLAAALATGLAAVAACGGTAGPQAGGGAGQLTLWTLQNEGINSVQQAAVDRFNDTGGPQIDLTTYLNDPYKSALQTAIGSPNGPDVFYNWGGGNLKGYADAGQAADLTAALDARPEVKQAFLPQVLETGTIDGKVYGIPMQGVQPLSFFYNKDVFAQAGITEFPTTWQGFLDTVDRLKAAGVQPIALAGAQSWTEMMYPEYLLDRVGGSEKFQAIADGKPGAWRDPAVVQAMTMVQDLVDRGAFGTNFTAVDYDNQASQALLTSGRAAMELMGSWQVTSLNDNFPDFLEQGKLGWAPFPAVEGGAGDPSTVIGNPSNYYSVSARSADVPAATDFLLTQMTDPQYVQGMLEKGQVPALTGIEQQVASAGPFADFNTYTYDQTKNAATFVQSWDQALPAAEAQTMLTNLSKVFTKELTPQQFAEAMDSAGR</sequence>
<evidence type="ECO:0000256" key="1">
    <source>
        <dbReference type="SAM" id="SignalP"/>
    </source>
</evidence>
<evidence type="ECO:0000313" key="2">
    <source>
        <dbReference type="EMBL" id="NYG04048.1"/>
    </source>
</evidence>
<evidence type="ECO:0000313" key="3">
    <source>
        <dbReference type="Proteomes" id="UP000549695"/>
    </source>
</evidence>
<dbReference type="Pfam" id="PF01547">
    <property type="entry name" value="SBP_bac_1"/>
    <property type="match status" value="1"/>
</dbReference>
<accession>A0A852W4J3</accession>
<dbReference type="Proteomes" id="UP000549695">
    <property type="component" value="Unassembled WGS sequence"/>
</dbReference>
<dbReference type="PANTHER" id="PTHR43649:SF14">
    <property type="entry name" value="BLR3389 PROTEIN"/>
    <property type="match status" value="1"/>
</dbReference>
<dbReference type="Gene3D" id="3.40.190.10">
    <property type="entry name" value="Periplasmic binding protein-like II"/>
    <property type="match status" value="2"/>
</dbReference>
<comment type="caution">
    <text evidence="2">The sequence shown here is derived from an EMBL/GenBank/DDBJ whole genome shotgun (WGS) entry which is preliminary data.</text>
</comment>
<organism evidence="2 3">
    <name type="scientific">Pseudonocardia alni</name>
    <name type="common">Amycolata alni</name>
    <dbReference type="NCBI Taxonomy" id="33907"/>
    <lineage>
        <taxon>Bacteria</taxon>
        <taxon>Bacillati</taxon>
        <taxon>Actinomycetota</taxon>
        <taxon>Actinomycetes</taxon>
        <taxon>Pseudonocardiales</taxon>
        <taxon>Pseudonocardiaceae</taxon>
        <taxon>Pseudonocardia</taxon>
    </lineage>
</organism>
<dbReference type="InterPro" id="IPR050490">
    <property type="entry name" value="Bact_solute-bd_prot1"/>
</dbReference>
<dbReference type="InterPro" id="IPR006059">
    <property type="entry name" value="SBP"/>
</dbReference>
<dbReference type="PROSITE" id="PS51318">
    <property type="entry name" value="TAT"/>
    <property type="match status" value="1"/>
</dbReference>
<protein>
    <submittedName>
        <fullName evidence="2">Raffinose/stachyose/melibiose transport system substrate-binding protein/xylobiose transport system substrate-binding protein</fullName>
    </submittedName>
</protein>
<gene>
    <name evidence="2" type="ORF">HDA37_004333</name>
</gene>
<feature type="chain" id="PRO_5032374956" evidence="1">
    <location>
        <begin position="25"/>
        <end position="439"/>
    </location>
</feature>
<keyword evidence="1" id="KW-0732">Signal</keyword>
<keyword evidence="3" id="KW-1185">Reference proteome</keyword>
<proteinExistence type="predicted"/>
<dbReference type="PROSITE" id="PS51257">
    <property type="entry name" value="PROKAR_LIPOPROTEIN"/>
    <property type="match status" value="1"/>
</dbReference>
<dbReference type="InterPro" id="IPR006311">
    <property type="entry name" value="TAT_signal"/>
</dbReference>
<feature type="signal peptide" evidence="1">
    <location>
        <begin position="1"/>
        <end position="24"/>
    </location>
</feature>
<dbReference type="GeneID" id="98054019"/>